<reference evidence="7 8" key="1">
    <citation type="submission" date="2019-05" db="EMBL/GenBank/DDBJ databases">
        <title>Panacibacter sp. strain 17mud1-8 Genome sequencing and assembly.</title>
        <authorList>
            <person name="Chhetri G."/>
        </authorList>
    </citation>
    <scope>NUCLEOTIDE SEQUENCE [LARGE SCALE GENOMIC DNA]</scope>
    <source>
        <strain evidence="7 8">17mud1-8</strain>
    </source>
</reference>
<dbReference type="OrthoDB" id="9785707at2"/>
<feature type="domain" description="DprA winged helix" evidence="6">
    <location>
        <begin position="315"/>
        <end position="368"/>
    </location>
</feature>
<dbReference type="InterPro" id="IPR041663">
    <property type="entry name" value="DisA/LigA_HHH"/>
</dbReference>
<keyword evidence="8" id="KW-1185">Reference proteome</keyword>
<dbReference type="GO" id="GO:0009294">
    <property type="term" value="P:DNA-mediated transformation"/>
    <property type="evidence" value="ECO:0007669"/>
    <property type="project" value="InterPro"/>
</dbReference>
<protein>
    <submittedName>
        <fullName evidence="7">DNA-protecting protein DprA</fullName>
    </submittedName>
</protein>
<dbReference type="Proteomes" id="UP000305848">
    <property type="component" value="Unassembled WGS sequence"/>
</dbReference>
<dbReference type="GO" id="GO:0006281">
    <property type="term" value="P:DNA repair"/>
    <property type="evidence" value="ECO:0007669"/>
    <property type="project" value="UniProtKB-KW"/>
</dbReference>
<evidence type="ECO:0000256" key="3">
    <source>
        <dbReference type="ARBA" id="ARBA00023204"/>
    </source>
</evidence>
<feature type="domain" description="DisA/LigA helix-hairpin-helix motif" evidence="5">
    <location>
        <begin position="22"/>
        <end position="69"/>
    </location>
</feature>
<dbReference type="PANTHER" id="PTHR43022">
    <property type="entry name" value="PROTEIN SMF"/>
    <property type="match status" value="1"/>
</dbReference>
<evidence type="ECO:0000313" key="7">
    <source>
        <dbReference type="EMBL" id="TKK67690.1"/>
    </source>
</evidence>
<dbReference type="SUPFAM" id="SSF102405">
    <property type="entry name" value="MCP/YpsA-like"/>
    <property type="match status" value="1"/>
</dbReference>
<evidence type="ECO:0000259" key="5">
    <source>
        <dbReference type="Pfam" id="PF12826"/>
    </source>
</evidence>
<gene>
    <name evidence="7" type="primary">dprA</name>
    <name evidence="7" type="ORF">FC093_13135</name>
</gene>
<dbReference type="AlphaFoldDB" id="A0A4U3KYV0"/>
<evidence type="ECO:0000256" key="2">
    <source>
        <dbReference type="ARBA" id="ARBA00022763"/>
    </source>
</evidence>
<sequence length="373" mass="40914">MIAASQTNKNNDLLYQIALTLVPNIGPVQAKVLTEHFGDAASIFKASIKQLSAVENIGEIKARSIKNFNDFAAAETEIDFIEKYNIQPLFMTNGNYPKRLLNSYDAPVLLYYRGNADLNAQRIISIIGTRSNTEYGKIISEKLVTDLKAFSPLIISGLAFGIDAIAHKAAMQNNLGTVAVLAHGLQTIYPAQHKSLAKEMTLHGGVLTEFTSSTKPDKHNFPRRNRIVAAIADATIVIETAIRGGSMITAELANSYNRDVFAVPGRITDTKSAGCNYLIQNNKAILLTDAKQLAEELGWQMPVVKKKTQRELFIQLTDDEQTIVDILKEKDNVHIDELYLQSGLSSSAVAAAILNLELQNIVLSLPGKIYKLS</sequence>
<dbReference type="Gene3D" id="1.10.10.10">
    <property type="entry name" value="Winged helix-like DNA-binding domain superfamily/Winged helix DNA-binding domain"/>
    <property type="match status" value="1"/>
</dbReference>
<dbReference type="Gene3D" id="3.40.50.450">
    <property type="match status" value="1"/>
</dbReference>
<dbReference type="InterPro" id="IPR003488">
    <property type="entry name" value="DprA"/>
</dbReference>
<feature type="domain" description="Smf/DprA SLOG" evidence="4">
    <location>
        <begin position="89"/>
        <end position="297"/>
    </location>
</feature>
<dbReference type="InterPro" id="IPR057666">
    <property type="entry name" value="DrpA_SLOG"/>
</dbReference>
<keyword evidence="2" id="KW-0227">DNA damage</keyword>
<dbReference type="InterPro" id="IPR010994">
    <property type="entry name" value="RuvA_2-like"/>
</dbReference>
<dbReference type="SUPFAM" id="SSF47781">
    <property type="entry name" value="RuvA domain 2-like"/>
    <property type="match status" value="1"/>
</dbReference>
<dbReference type="InterPro" id="IPR036388">
    <property type="entry name" value="WH-like_DNA-bd_sf"/>
</dbReference>
<name>A0A4U3KYV0_9BACT</name>
<comment type="similarity">
    <text evidence="1">Belongs to the DprA/Smf family.</text>
</comment>
<dbReference type="Pfam" id="PF17782">
    <property type="entry name" value="WHD_DprA"/>
    <property type="match status" value="1"/>
</dbReference>
<dbReference type="RefSeq" id="WP_137262255.1">
    <property type="nucleotide sequence ID" value="NZ_SZQL01000010.1"/>
</dbReference>
<dbReference type="PANTHER" id="PTHR43022:SF1">
    <property type="entry name" value="PROTEIN SMF"/>
    <property type="match status" value="1"/>
</dbReference>
<dbReference type="Pfam" id="PF12826">
    <property type="entry name" value="HHH_2"/>
    <property type="match status" value="1"/>
</dbReference>
<proteinExistence type="inferred from homology"/>
<organism evidence="7 8">
    <name type="scientific">Ilyomonas limi</name>
    <dbReference type="NCBI Taxonomy" id="2575867"/>
    <lineage>
        <taxon>Bacteria</taxon>
        <taxon>Pseudomonadati</taxon>
        <taxon>Bacteroidota</taxon>
        <taxon>Chitinophagia</taxon>
        <taxon>Chitinophagales</taxon>
        <taxon>Chitinophagaceae</taxon>
        <taxon>Ilyomonas</taxon>
    </lineage>
</organism>
<dbReference type="EMBL" id="SZQL01000010">
    <property type="protein sequence ID" value="TKK67690.1"/>
    <property type="molecule type" value="Genomic_DNA"/>
</dbReference>
<dbReference type="NCBIfam" id="TIGR00732">
    <property type="entry name" value="dprA"/>
    <property type="match status" value="1"/>
</dbReference>
<dbReference type="Pfam" id="PF02481">
    <property type="entry name" value="DNA_processg_A"/>
    <property type="match status" value="1"/>
</dbReference>
<accession>A0A4U3KYV0</accession>
<dbReference type="InterPro" id="IPR041614">
    <property type="entry name" value="DprA_WH"/>
</dbReference>
<comment type="caution">
    <text evidence="7">The sequence shown here is derived from an EMBL/GenBank/DDBJ whole genome shotgun (WGS) entry which is preliminary data.</text>
</comment>
<keyword evidence="3" id="KW-0234">DNA repair</keyword>
<evidence type="ECO:0000256" key="1">
    <source>
        <dbReference type="ARBA" id="ARBA00006525"/>
    </source>
</evidence>
<evidence type="ECO:0000259" key="4">
    <source>
        <dbReference type="Pfam" id="PF02481"/>
    </source>
</evidence>
<evidence type="ECO:0000259" key="6">
    <source>
        <dbReference type="Pfam" id="PF17782"/>
    </source>
</evidence>
<evidence type="ECO:0000313" key="8">
    <source>
        <dbReference type="Proteomes" id="UP000305848"/>
    </source>
</evidence>